<evidence type="ECO:0000313" key="1">
    <source>
        <dbReference type="EMBL" id="GEM75680.1"/>
    </source>
</evidence>
<dbReference type="Proteomes" id="UP000321922">
    <property type="component" value="Unassembled WGS sequence"/>
</dbReference>
<dbReference type="RefSeq" id="WP_039980217.1">
    <property type="nucleotide sequence ID" value="NZ_BAOJ01000029.1"/>
</dbReference>
<protein>
    <submittedName>
        <fullName evidence="1">Uncharacterized protein</fullName>
    </submittedName>
</protein>
<sequence length="155" mass="17181">MSNRVTHARKLTLPGGIKITNNMEEFTPPKYTKVYADVPGAFMGKKVCVGYEASEWSVTIIGEMASVVNAALQDGDKTVIIYSENGTNNNQRFDTEHTMTGEVSVEYSSNKMREQQTLTLTGQINKHLWVDDGEIIAQVDIDNGVYQIGGEKFNV</sequence>
<evidence type="ECO:0000313" key="2">
    <source>
        <dbReference type="Proteomes" id="UP000321922"/>
    </source>
</evidence>
<reference evidence="1 2" key="1">
    <citation type="submission" date="2019-07" db="EMBL/GenBank/DDBJ databases">
        <title>Whole genome shotgun sequence of Vibrio sagamiensis NBRC 104589.</title>
        <authorList>
            <person name="Hosoyama A."/>
            <person name="Uohara A."/>
            <person name="Ohji S."/>
            <person name="Ichikawa N."/>
        </authorList>
    </citation>
    <scope>NUCLEOTIDE SEQUENCE [LARGE SCALE GENOMIC DNA]</scope>
    <source>
        <strain evidence="1 2">NBRC 104589</strain>
    </source>
</reference>
<organism evidence="1 2">
    <name type="scientific">Vibrio sagamiensis NBRC 104589</name>
    <dbReference type="NCBI Taxonomy" id="1219064"/>
    <lineage>
        <taxon>Bacteria</taxon>
        <taxon>Pseudomonadati</taxon>
        <taxon>Pseudomonadota</taxon>
        <taxon>Gammaproteobacteria</taxon>
        <taxon>Vibrionales</taxon>
        <taxon>Vibrionaceae</taxon>
        <taxon>Vibrio</taxon>
    </lineage>
</organism>
<dbReference type="AlphaFoldDB" id="A0A511QEF9"/>
<comment type="caution">
    <text evidence="1">The sequence shown here is derived from an EMBL/GenBank/DDBJ whole genome shotgun (WGS) entry which is preliminary data.</text>
</comment>
<gene>
    <name evidence="1" type="ORF">VSA01S_17920</name>
</gene>
<proteinExistence type="predicted"/>
<name>A0A511QEF9_9VIBR</name>
<keyword evidence="2" id="KW-1185">Reference proteome</keyword>
<dbReference type="Pfam" id="PF04985">
    <property type="entry name" value="Phage_tube"/>
    <property type="match status" value="1"/>
</dbReference>
<accession>A0A511QEF9</accession>
<dbReference type="EMBL" id="BJXJ01000015">
    <property type="protein sequence ID" value="GEM75680.1"/>
    <property type="molecule type" value="Genomic_DNA"/>
</dbReference>
<dbReference type="InterPro" id="IPR006498">
    <property type="entry name" value="Tail_tube"/>
</dbReference>
<dbReference type="OrthoDB" id="5884107at2"/>